<dbReference type="InterPro" id="IPR029052">
    <property type="entry name" value="Metallo-depent_PP-like"/>
</dbReference>
<dbReference type="InterPro" id="IPR004843">
    <property type="entry name" value="Calcineurin-like_PHP"/>
</dbReference>
<dbReference type="EMBL" id="JAUSTY010000023">
    <property type="protein sequence ID" value="MDQ0168080.1"/>
    <property type="molecule type" value="Genomic_DNA"/>
</dbReference>
<evidence type="ECO:0000313" key="3">
    <source>
        <dbReference type="Proteomes" id="UP001235840"/>
    </source>
</evidence>
<accession>A0ABT9W4M7</accession>
<dbReference type="RefSeq" id="WP_307397539.1">
    <property type="nucleotide sequence ID" value="NZ_BAAADK010000015.1"/>
</dbReference>
<dbReference type="InterPro" id="IPR052963">
    <property type="entry name" value="Pantetheine_PDE"/>
</dbReference>
<gene>
    <name evidence="2" type="ORF">J2S11_004010</name>
</gene>
<dbReference type="Pfam" id="PF00149">
    <property type="entry name" value="Metallophos"/>
    <property type="match status" value="1"/>
</dbReference>
<proteinExistence type="predicted"/>
<dbReference type="CDD" id="cd00838">
    <property type="entry name" value="MPP_superfamily"/>
    <property type="match status" value="1"/>
</dbReference>
<dbReference type="PANTHER" id="PTHR36492:SF2">
    <property type="entry name" value="[ACYL-CARRIER-PROTEIN] PHOSPHODIESTERASE PPTH"/>
    <property type="match status" value="1"/>
</dbReference>
<feature type="domain" description="Calcineurin-like phosphoesterase" evidence="1">
    <location>
        <begin position="1"/>
        <end position="232"/>
    </location>
</feature>
<keyword evidence="3" id="KW-1185">Reference proteome</keyword>
<sequence>MRIYTISDLHLDYKENQLWLHNLLEQNNYERDLLILAGDITDNFTLLEEALAAIKNSFREVFFVPGNHDLWIRKERKANPMTSFEKFHKISALLDKLGIKRSPFHFEGAYEKVSIIPLLGWYDYSFGSLNSGLRGRWMDFFRCDWDGLEEEDVTAIFIEMNKEHLPDPQSFSKNRENNSKVITFSHFVPRLDLMPTYIPAKFQAIFPLLGSYKLEEQIRYLKSDIHVFGHTHLNMNKILQGIQYVNNAFGYPYEHSICRKELICIYDDFAN</sequence>
<protein>
    <submittedName>
        <fullName evidence="2">Phosphodiesterase</fullName>
    </submittedName>
</protein>
<dbReference type="Gene3D" id="3.60.21.10">
    <property type="match status" value="1"/>
</dbReference>
<comment type="caution">
    <text evidence="2">The sequence shown here is derived from an EMBL/GenBank/DDBJ whole genome shotgun (WGS) entry which is preliminary data.</text>
</comment>
<dbReference type="SUPFAM" id="SSF56300">
    <property type="entry name" value="Metallo-dependent phosphatases"/>
    <property type="match status" value="1"/>
</dbReference>
<evidence type="ECO:0000313" key="2">
    <source>
        <dbReference type="EMBL" id="MDQ0168080.1"/>
    </source>
</evidence>
<dbReference type="Proteomes" id="UP001235840">
    <property type="component" value="Unassembled WGS sequence"/>
</dbReference>
<organism evidence="2 3">
    <name type="scientific">Caldalkalibacillus horti</name>
    <dbReference type="NCBI Taxonomy" id="77523"/>
    <lineage>
        <taxon>Bacteria</taxon>
        <taxon>Bacillati</taxon>
        <taxon>Bacillota</taxon>
        <taxon>Bacilli</taxon>
        <taxon>Bacillales</taxon>
        <taxon>Bacillaceae</taxon>
        <taxon>Caldalkalibacillus</taxon>
    </lineage>
</organism>
<name>A0ABT9W4M7_9BACI</name>
<evidence type="ECO:0000259" key="1">
    <source>
        <dbReference type="Pfam" id="PF00149"/>
    </source>
</evidence>
<dbReference type="PANTHER" id="PTHR36492">
    <property type="match status" value="1"/>
</dbReference>
<reference evidence="2 3" key="1">
    <citation type="submission" date="2023-07" db="EMBL/GenBank/DDBJ databases">
        <title>Genomic Encyclopedia of Type Strains, Phase IV (KMG-IV): sequencing the most valuable type-strain genomes for metagenomic binning, comparative biology and taxonomic classification.</title>
        <authorList>
            <person name="Goeker M."/>
        </authorList>
    </citation>
    <scope>NUCLEOTIDE SEQUENCE [LARGE SCALE GENOMIC DNA]</scope>
    <source>
        <strain evidence="2 3">DSM 12751</strain>
    </source>
</reference>